<accession>K1XJI6</accession>
<organism evidence="1">
    <name type="scientific">uncultured bacterium</name>
    <name type="common">gcode 4</name>
    <dbReference type="NCBI Taxonomy" id="1234023"/>
    <lineage>
        <taxon>Bacteria</taxon>
        <taxon>environmental samples</taxon>
    </lineage>
</organism>
<gene>
    <name evidence="1" type="ORF">ACD_80C00079G0005</name>
</gene>
<comment type="caution">
    <text evidence="1">The sequence shown here is derived from an EMBL/GenBank/DDBJ whole genome shotgun (WGS) entry which is preliminary data.</text>
</comment>
<dbReference type="AlphaFoldDB" id="K1XJI6"/>
<name>K1XJI6_9BACT</name>
<dbReference type="EMBL" id="AMFJ01036086">
    <property type="protein sequence ID" value="EKD25362.1"/>
    <property type="molecule type" value="Genomic_DNA"/>
</dbReference>
<proteinExistence type="predicted"/>
<reference evidence="1" key="1">
    <citation type="journal article" date="2012" name="Science">
        <title>Fermentation, hydrogen, and sulfur metabolism in multiple uncultivated bacterial phyla.</title>
        <authorList>
            <person name="Wrighton K.C."/>
            <person name="Thomas B.C."/>
            <person name="Sharon I."/>
            <person name="Miller C.S."/>
            <person name="Castelle C.J."/>
            <person name="VerBerkmoes N.C."/>
            <person name="Wilkins M.J."/>
            <person name="Hettich R.L."/>
            <person name="Lipton M.S."/>
            <person name="Williams K.H."/>
            <person name="Long P.E."/>
            <person name="Banfield J.F."/>
        </authorList>
    </citation>
    <scope>NUCLEOTIDE SEQUENCE [LARGE SCALE GENOMIC DNA]</scope>
</reference>
<protein>
    <submittedName>
        <fullName evidence="1">Uncharacterized protein</fullName>
    </submittedName>
</protein>
<evidence type="ECO:0000313" key="1">
    <source>
        <dbReference type="EMBL" id="EKD25362.1"/>
    </source>
</evidence>
<sequence>MNLTKKNIVLLSIASILFFLLFVNHTLLVNAWDVSLQIKWMGIRHGTPDNVNLWLLTASGNDQEINGQFSGYFWVEDIEGYITGHYTTIQCEGVYGPLWNKLTWVYLKAGNINPERILWLTGNVLIAPSFADYTSILSPMTYIYKPTALGNAWIVNKYWDKPWLKIVVPGGTPPGTYSGTIVFSFYMY</sequence>